<name>A0A0H5R1I6_9EUKA</name>
<proteinExistence type="predicted"/>
<dbReference type="AlphaFoldDB" id="A0A0H5R1I6"/>
<dbReference type="Gene3D" id="1.10.472.80">
    <property type="entry name" value="Ypt/Rab-GAP domain of gyp1p, domain 3"/>
    <property type="match status" value="1"/>
</dbReference>
<evidence type="ECO:0000313" key="1">
    <source>
        <dbReference type="EMBL" id="CRZ07806.1"/>
    </source>
</evidence>
<dbReference type="InterPro" id="IPR035969">
    <property type="entry name" value="Rab-GAP_TBC_sf"/>
</dbReference>
<organism evidence="1">
    <name type="scientific">Spongospora subterranea</name>
    <dbReference type="NCBI Taxonomy" id="70186"/>
    <lineage>
        <taxon>Eukaryota</taxon>
        <taxon>Sar</taxon>
        <taxon>Rhizaria</taxon>
        <taxon>Endomyxa</taxon>
        <taxon>Phytomyxea</taxon>
        <taxon>Plasmodiophorida</taxon>
        <taxon>Plasmodiophoridae</taxon>
        <taxon>Spongospora</taxon>
    </lineage>
</organism>
<dbReference type="EMBL" id="HACM01007364">
    <property type="protein sequence ID" value="CRZ07806.1"/>
    <property type="molecule type" value="Transcribed_RNA"/>
</dbReference>
<evidence type="ECO:0008006" key="2">
    <source>
        <dbReference type="Google" id="ProtNLM"/>
    </source>
</evidence>
<accession>A0A0H5R1I6</accession>
<dbReference type="SUPFAM" id="SSF47923">
    <property type="entry name" value="Ypt/Rab-GAP domain of gyp1p"/>
    <property type="match status" value="1"/>
</dbReference>
<reference evidence="1" key="1">
    <citation type="submission" date="2015-04" db="EMBL/GenBank/DDBJ databases">
        <title>The genome sequence of the plant pathogenic Rhizarian Plasmodiophora brassicae reveals insights in its biotrophic life cycle and the origin of chitin synthesis.</title>
        <authorList>
            <person name="Schwelm A."/>
            <person name="Fogelqvist J."/>
            <person name="Knaust A."/>
            <person name="Julke S."/>
            <person name="Lilja T."/>
            <person name="Dhandapani V."/>
            <person name="Bonilla-Rosso G."/>
            <person name="Karlsson M."/>
            <person name="Shevchenko A."/>
            <person name="Choi S.R."/>
            <person name="Kim H.G."/>
            <person name="Park J.Y."/>
            <person name="Lim Y.P."/>
            <person name="Ludwig-Muller J."/>
            <person name="Dixelius C."/>
        </authorList>
    </citation>
    <scope>NUCLEOTIDE SEQUENCE</scope>
    <source>
        <tissue evidence="1">Potato root galls</tissue>
    </source>
</reference>
<sequence length="120" mass="13918">MSVTSRLSSFELQKLAIYFLSLQHVKFSEANLVGRIWDLFLLSGWKQVMRVALGILGQAEKRLLSMRFESIVQDVKHRPSTLLCGDINQVLKRAARFKVTNSLMASLEDQYWRHRRQSPP</sequence>
<protein>
    <recommendedName>
        <fullName evidence="2">Rab-GAP TBC domain-containing protein</fullName>
    </recommendedName>
</protein>